<proteinExistence type="predicted"/>
<evidence type="ECO:0000313" key="1">
    <source>
        <dbReference type="EnsemblMetazoa" id="GPPI030296-PA"/>
    </source>
</evidence>
<reference evidence="2" key="1">
    <citation type="submission" date="2015-01" db="EMBL/GenBank/DDBJ databases">
        <authorList>
            <person name="Aksoy S."/>
            <person name="Warren W."/>
            <person name="Wilson R.K."/>
        </authorList>
    </citation>
    <scope>NUCLEOTIDE SEQUENCE [LARGE SCALE GENOMIC DNA]</scope>
    <source>
        <strain evidence="2">IAEA</strain>
    </source>
</reference>
<keyword evidence="2" id="KW-1185">Reference proteome</keyword>
<accession>A0A1B0BHI8</accession>
<dbReference type="EnsemblMetazoa" id="GPPI030296-RA">
    <property type="protein sequence ID" value="GPPI030296-PA"/>
    <property type="gene ID" value="GPPI030296"/>
</dbReference>
<dbReference type="VEuPathDB" id="VectorBase:GPPI030296"/>
<dbReference type="EMBL" id="JXJN01014386">
    <property type="status" value="NOT_ANNOTATED_CDS"/>
    <property type="molecule type" value="Genomic_DNA"/>
</dbReference>
<dbReference type="AlphaFoldDB" id="A0A1B0BHI8"/>
<sequence>MSICITITFKYIKPKCGQHGYNEYENYIRRKADVEYPSSRANESTVILGYSSNYTFKSIKSQFSVSVPVNNSTNFLHFHHFQQRLKFPLGHISLDVDDTCL</sequence>
<dbReference type="Proteomes" id="UP000092460">
    <property type="component" value="Unassembled WGS sequence"/>
</dbReference>
<evidence type="ECO:0000313" key="2">
    <source>
        <dbReference type="Proteomes" id="UP000092460"/>
    </source>
</evidence>
<name>A0A1B0BHI8_9MUSC</name>
<reference evidence="1" key="2">
    <citation type="submission" date="2020-05" db="UniProtKB">
        <authorList>
            <consortium name="EnsemblMetazoa"/>
        </authorList>
    </citation>
    <scope>IDENTIFICATION</scope>
    <source>
        <strain evidence="1">IAEA</strain>
    </source>
</reference>
<protein>
    <submittedName>
        <fullName evidence="1">Uncharacterized protein</fullName>
    </submittedName>
</protein>
<organism evidence="1 2">
    <name type="scientific">Glossina palpalis gambiensis</name>
    <dbReference type="NCBI Taxonomy" id="67801"/>
    <lineage>
        <taxon>Eukaryota</taxon>
        <taxon>Metazoa</taxon>
        <taxon>Ecdysozoa</taxon>
        <taxon>Arthropoda</taxon>
        <taxon>Hexapoda</taxon>
        <taxon>Insecta</taxon>
        <taxon>Pterygota</taxon>
        <taxon>Neoptera</taxon>
        <taxon>Endopterygota</taxon>
        <taxon>Diptera</taxon>
        <taxon>Brachycera</taxon>
        <taxon>Muscomorpha</taxon>
        <taxon>Hippoboscoidea</taxon>
        <taxon>Glossinidae</taxon>
        <taxon>Glossina</taxon>
    </lineage>
</organism>